<dbReference type="EMBL" id="GBRH01224636">
    <property type="protein sequence ID" value="JAD73259.1"/>
    <property type="molecule type" value="Transcribed_RNA"/>
</dbReference>
<reference evidence="1" key="1">
    <citation type="submission" date="2014-09" db="EMBL/GenBank/DDBJ databases">
        <authorList>
            <person name="Magalhaes I.L.F."/>
            <person name="Oliveira U."/>
            <person name="Santos F.R."/>
            <person name="Vidigal T.H.D.A."/>
            <person name="Brescovit A.D."/>
            <person name="Santos A.J."/>
        </authorList>
    </citation>
    <scope>NUCLEOTIDE SEQUENCE</scope>
    <source>
        <tissue evidence="1">Shoot tissue taken approximately 20 cm above the soil surface</tissue>
    </source>
</reference>
<organism evidence="1">
    <name type="scientific">Arundo donax</name>
    <name type="common">Giant reed</name>
    <name type="synonym">Donax arundinaceus</name>
    <dbReference type="NCBI Taxonomy" id="35708"/>
    <lineage>
        <taxon>Eukaryota</taxon>
        <taxon>Viridiplantae</taxon>
        <taxon>Streptophyta</taxon>
        <taxon>Embryophyta</taxon>
        <taxon>Tracheophyta</taxon>
        <taxon>Spermatophyta</taxon>
        <taxon>Magnoliopsida</taxon>
        <taxon>Liliopsida</taxon>
        <taxon>Poales</taxon>
        <taxon>Poaceae</taxon>
        <taxon>PACMAD clade</taxon>
        <taxon>Arundinoideae</taxon>
        <taxon>Arundineae</taxon>
        <taxon>Arundo</taxon>
    </lineage>
</organism>
<proteinExistence type="predicted"/>
<name>A0A0A9CAD7_ARUDO</name>
<protein>
    <submittedName>
        <fullName evidence="1">Uncharacterized protein</fullName>
    </submittedName>
</protein>
<sequence length="47" mass="5327">MDTHVISTIITDGTSDSTHCHCRTKESTQEQCQTSSIVTQWCLSHCW</sequence>
<reference evidence="1" key="2">
    <citation type="journal article" date="2015" name="Data Brief">
        <title>Shoot transcriptome of the giant reed, Arundo donax.</title>
        <authorList>
            <person name="Barrero R.A."/>
            <person name="Guerrero F.D."/>
            <person name="Moolhuijzen P."/>
            <person name="Goolsby J.A."/>
            <person name="Tidwell J."/>
            <person name="Bellgard S.E."/>
            <person name="Bellgard M.I."/>
        </authorList>
    </citation>
    <scope>NUCLEOTIDE SEQUENCE</scope>
    <source>
        <tissue evidence="1">Shoot tissue taken approximately 20 cm above the soil surface</tissue>
    </source>
</reference>
<dbReference type="AlphaFoldDB" id="A0A0A9CAD7"/>
<accession>A0A0A9CAD7</accession>
<evidence type="ECO:0000313" key="1">
    <source>
        <dbReference type="EMBL" id="JAD73259.1"/>
    </source>
</evidence>